<gene>
    <name evidence="2" type="ORF">MENT_LOCUS7216</name>
</gene>
<comment type="caution">
    <text evidence="2">The sequence shown here is derived from an EMBL/GenBank/DDBJ whole genome shotgun (WGS) entry which is preliminary data.</text>
</comment>
<accession>A0A6V7U3J7</accession>
<proteinExistence type="predicted"/>
<organism evidence="2 3">
    <name type="scientific">Meloidogyne enterolobii</name>
    <name type="common">Root-knot nematode worm</name>
    <name type="synonym">Meloidogyne mayaguensis</name>
    <dbReference type="NCBI Taxonomy" id="390850"/>
    <lineage>
        <taxon>Eukaryota</taxon>
        <taxon>Metazoa</taxon>
        <taxon>Ecdysozoa</taxon>
        <taxon>Nematoda</taxon>
        <taxon>Chromadorea</taxon>
        <taxon>Rhabditida</taxon>
        <taxon>Tylenchina</taxon>
        <taxon>Tylenchomorpha</taxon>
        <taxon>Tylenchoidea</taxon>
        <taxon>Meloidogynidae</taxon>
        <taxon>Meloidogyninae</taxon>
        <taxon>Meloidogyne</taxon>
    </lineage>
</organism>
<sequence>MLQRRPNAKSSRKKDYQEKGQKLDFTYSYRTSIQRIRRFNFTMLQRRPDGISSRRKDYRNEEHTYFTFNYRTSLRRIRKINRRK</sequence>
<feature type="compositionally biased region" description="Basic residues" evidence="1">
    <location>
        <begin position="1"/>
        <end position="12"/>
    </location>
</feature>
<reference evidence="2 3" key="1">
    <citation type="submission" date="2020-08" db="EMBL/GenBank/DDBJ databases">
        <authorList>
            <person name="Koutsovoulos G."/>
            <person name="Danchin GJ E."/>
        </authorList>
    </citation>
    <scope>NUCLEOTIDE SEQUENCE [LARGE SCALE GENOMIC DNA]</scope>
</reference>
<feature type="region of interest" description="Disordered" evidence="1">
    <location>
        <begin position="1"/>
        <end position="21"/>
    </location>
</feature>
<dbReference type="Proteomes" id="UP000580250">
    <property type="component" value="Unassembled WGS sequence"/>
</dbReference>
<evidence type="ECO:0000313" key="2">
    <source>
        <dbReference type="EMBL" id="CAD2142430.1"/>
    </source>
</evidence>
<dbReference type="AlphaFoldDB" id="A0A6V7U3J7"/>
<name>A0A6V7U3J7_MELEN</name>
<evidence type="ECO:0000256" key="1">
    <source>
        <dbReference type="SAM" id="MobiDB-lite"/>
    </source>
</evidence>
<evidence type="ECO:0000313" key="3">
    <source>
        <dbReference type="Proteomes" id="UP000580250"/>
    </source>
</evidence>
<protein>
    <submittedName>
        <fullName evidence="2">Uncharacterized protein</fullName>
    </submittedName>
</protein>
<dbReference type="EMBL" id="CAJEWN010000029">
    <property type="protein sequence ID" value="CAD2142430.1"/>
    <property type="molecule type" value="Genomic_DNA"/>
</dbReference>